<comment type="caution">
    <text evidence="1">The sequence shown here is derived from an EMBL/GenBank/DDBJ whole genome shotgun (WGS) entry which is preliminary data.</text>
</comment>
<proteinExistence type="predicted"/>
<sequence>MKMQKQKKQIPADFRKQMYENYKANMAFYGKPVSPYKQWLKDVFNTKIPTK</sequence>
<accession>B3JH10</accession>
<protein>
    <submittedName>
        <fullName evidence="1">Uncharacterized protein</fullName>
    </submittedName>
</protein>
<evidence type="ECO:0000313" key="2">
    <source>
        <dbReference type="Proteomes" id="UP000003146"/>
    </source>
</evidence>
<dbReference type="Proteomes" id="UP000003146">
    <property type="component" value="Unassembled WGS sequence"/>
</dbReference>
<dbReference type="HOGENOM" id="CLU_3095415_0_0_10"/>
<dbReference type="eggNOG" id="ENOG5030X5X">
    <property type="taxonomic scope" value="Bacteria"/>
</dbReference>
<reference evidence="1 2" key="1">
    <citation type="submission" date="2008-04" db="EMBL/GenBank/DDBJ databases">
        <title>Draft genome sequence of Bacteroides coprocola (DSM 17136).</title>
        <authorList>
            <person name="Sudarsanam P."/>
            <person name="Ley R."/>
            <person name="Guruge J."/>
            <person name="Turnbaugh P.J."/>
            <person name="Mahowald M."/>
            <person name="Liep D."/>
            <person name="Gordon J."/>
        </authorList>
    </citation>
    <scope>NUCLEOTIDE SEQUENCE [LARGE SCALE GENOMIC DNA]</scope>
    <source>
        <strain evidence="1 2">DSM 17136</strain>
    </source>
</reference>
<dbReference type="RefSeq" id="WP_007565061.1">
    <property type="nucleotide sequence ID" value="NZ_DS981430.1"/>
</dbReference>
<evidence type="ECO:0000313" key="1">
    <source>
        <dbReference type="EMBL" id="EDV01754.1"/>
    </source>
</evidence>
<dbReference type="EMBL" id="ABIY02000071">
    <property type="protein sequence ID" value="EDV01754.1"/>
    <property type="molecule type" value="Genomic_DNA"/>
</dbReference>
<organism evidence="1 2">
    <name type="scientific">Phocaeicola coprocola DSM 17136</name>
    <dbReference type="NCBI Taxonomy" id="470145"/>
    <lineage>
        <taxon>Bacteria</taxon>
        <taxon>Pseudomonadati</taxon>
        <taxon>Bacteroidota</taxon>
        <taxon>Bacteroidia</taxon>
        <taxon>Bacteroidales</taxon>
        <taxon>Bacteroidaceae</taxon>
        <taxon>Phocaeicola</taxon>
    </lineage>
</organism>
<dbReference type="STRING" id="470145.BACCOP_01166"/>
<name>B3JH10_9BACT</name>
<dbReference type="AlphaFoldDB" id="B3JH10"/>
<reference evidence="1 2" key="2">
    <citation type="submission" date="2008-04" db="EMBL/GenBank/DDBJ databases">
        <authorList>
            <person name="Fulton L."/>
            <person name="Clifton S."/>
            <person name="Fulton B."/>
            <person name="Xu J."/>
            <person name="Minx P."/>
            <person name="Pepin K.H."/>
            <person name="Johnson M."/>
            <person name="Thiruvilangam P."/>
            <person name="Bhonagiri V."/>
            <person name="Nash W.E."/>
            <person name="Mardis E.R."/>
            <person name="Wilson R.K."/>
        </authorList>
    </citation>
    <scope>NUCLEOTIDE SEQUENCE [LARGE SCALE GENOMIC DNA]</scope>
    <source>
        <strain evidence="1 2">DSM 17136</strain>
    </source>
</reference>
<gene>
    <name evidence="1" type="ORF">BACCOP_01166</name>
</gene>